<dbReference type="Proteomes" id="UP000694569">
    <property type="component" value="Unplaced"/>
</dbReference>
<evidence type="ECO:0000313" key="3">
    <source>
        <dbReference type="Proteomes" id="UP000694569"/>
    </source>
</evidence>
<dbReference type="PANTHER" id="PTHR31635">
    <property type="entry name" value="REVERSE TRANSCRIPTASE DOMAIN-CONTAINING PROTEIN-RELATED"/>
    <property type="match status" value="1"/>
</dbReference>
<evidence type="ECO:0000313" key="2">
    <source>
        <dbReference type="Ensembl" id="ENSLLEP00000018124.1"/>
    </source>
</evidence>
<sequence length="1296" mass="147952">MSHQQSSYKPQDLQLYSLNVRGLNIPEKRSRLLRDLHSSKIAVAFLQETHFRADSVPKLGNSNFPVRFFSNYSVSKSRGVAILFSKDIPFKIEATEMDEGGRFLFVKGTILDSKYTFANVYLPNKKQHSCLKRILRKLELFEQGVTVLAGDFNVTLDPHMDSSTATPSYVLRGVKRSLQEHRFVDVWRALNSTDKDYSFYSPVHAVHTRIDYFFLHYADLSLPTSAAILATTWSDHAPLSLALQSPLFVPRERQWRLNVSLLDDTLLREELRNVHEKFFEENNAHDTPIPVIWEAHKAVVRVFFISKSTARKKVKDGELRTLTAEIRTLELEHIATNNPEVYLRLLQSRRNLDTMLNTSLRFQALRARSYFALHENKPGRLLARVLRQRSSKSYIPKIRTKSDAFVTDPRDISKSFLDYFTDLYNLEKSGAPPPSPESIDEFLTRTIKRSLDPTDRSSLNTEITSEEIIAALKTSKNGKSPGPDGLPAEYYKKCSKELNPALLSLFKVIREGAPVHPHSLMATISLIPKPGKDHTCCSNYRPISLLNSDMKILARILANRLQRFLPQLVDPDQVGFIPGREARDATTRILNALARSNNMSAPLCLLSTDAEKAFDRILWPFMFQTLQHFKLGADFIQYVKALYSTPAARVKVNGALTPSFPILNGTRQGCPLSPLLFALSLEPLLASIRQNPQIKGLQGKYLEHKVSAYADDLMFILPDPVASMPEVLNELQQYGSLSGFKINNNKSEILAVAMPGPWRKCLREKYPFRWCSSSLTYLGIRLSADFSKLFALNYVALLNTFKSDIMAWNPKFLSWTGRVGVIKMNLLPRLLYLYQALPLFLPRSYHQQIRKLFTKFIWPHGRPRLKYATLCKPKLCGGLALPDTNLYYYAAHLARIVDWATSSPERRWLDIEEILMDQPLWTLPWISWSAARPFAQLTSLPGITLHIWQTIRLKFALSTYPSPLLPLLDNPDLPISVLPALVDCFTDSPRFRVLHVFRDETFRPLECQDQTEPSFALRFNYFQIKSFLKKLKGNTSMTRQLTQFESICLRAAPLAHSISLLHSLLRKIDGDSPDFMARWERTLGSPISEEAWTKTMTLTHSGSPINKLQESSYKFLVFWYRTPTLLATFDASSSPTCWRCNAALGTYLHIWWECTHIGPFWRNVHNMVLKITDTDLEFTPQTFLLLHLPYSIKVLKNSILLRILLVAKTLIPICWKSTTIPSMKMLSDKMETLRSNEELALKPAAAAQHFTKVWFHWAAYCSSTEFRRVLAGTEVGAVDIDAPDPSEEGDRPTLHT</sequence>
<accession>A0A8C5MTU0</accession>
<dbReference type="GeneTree" id="ENSGT00940000165023"/>
<name>A0A8C5MTU0_9ANUR</name>
<dbReference type="GO" id="GO:0003824">
    <property type="term" value="F:catalytic activity"/>
    <property type="evidence" value="ECO:0007669"/>
    <property type="project" value="InterPro"/>
</dbReference>
<feature type="domain" description="Reverse transcriptase" evidence="1">
    <location>
        <begin position="508"/>
        <end position="782"/>
    </location>
</feature>
<dbReference type="InterPro" id="IPR000477">
    <property type="entry name" value="RT_dom"/>
</dbReference>
<dbReference type="PROSITE" id="PS50878">
    <property type="entry name" value="RT_POL"/>
    <property type="match status" value="1"/>
</dbReference>
<dbReference type="Pfam" id="PF03372">
    <property type="entry name" value="Exo_endo_phos"/>
    <property type="match status" value="1"/>
</dbReference>
<dbReference type="InterPro" id="IPR036691">
    <property type="entry name" value="Endo/exonu/phosph_ase_sf"/>
</dbReference>
<dbReference type="InterPro" id="IPR005135">
    <property type="entry name" value="Endo/exonuclease/phosphatase"/>
</dbReference>
<organism evidence="2 3">
    <name type="scientific">Leptobrachium leishanense</name>
    <name type="common">Leishan spiny toad</name>
    <dbReference type="NCBI Taxonomy" id="445787"/>
    <lineage>
        <taxon>Eukaryota</taxon>
        <taxon>Metazoa</taxon>
        <taxon>Chordata</taxon>
        <taxon>Craniata</taxon>
        <taxon>Vertebrata</taxon>
        <taxon>Euteleostomi</taxon>
        <taxon>Amphibia</taxon>
        <taxon>Batrachia</taxon>
        <taxon>Anura</taxon>
        <taxon>Pelobatoidea</taxon>
        <taxon>Megophryidae</taxon>
        <taxon>Leptobrachium</taxon>
    </lineage>
</organism>
<dbReference type="Pfam" id="PF00078">
    <property type="entry name" value="RVT_1"/>
    <property type="match status" value="1"/>
</dbReference>
<protein>
    <recommendedName>
        <fullName evidence="1">Reverse transcriptase domain-containing protein</fullName>
    </recommendedName>
</protein>
<dbReference type="CDD" id="cd09076">
    <property type="entry name" value="L1-EN"/>
    <property type="match status" value="1"/>
</dbReference>
<dbReference type="PANTHER" id="PTHR31635:SF196">
    <property type="entry name" value="REVERSE TRANSCRIPTASE DOMAIN-CONTAINING PROTEIN-RELATED"/>
    <property type="match status" value="1"/>
</dbReference>
<keyword evidence="3" id="KW-1185">Reference proteome</keyword>
<dbReference type="Ensembl" id="ENSLLET00000018842.1">
    <property type="protein sequence ID" value="ENSLLEP00000018124.1"/>
    <property type="gene ID" value="ENSLLEG00000011554.1"/>
</dbReference>
<dbReference type="InterPro" id="IPR043502">
    <property type="entry name" value="DNA/RNA_pol_sf"/>
</dbReference>
<reference evidence="2" key="1">
    <citation type="submission" date="2025-08" db="UniProtKB">
        <authorList>
            <consortium name="Ensembl"/>
        </authorList>
    </citation>
    <scope>IDENTIFICATION</scope>
</reference>
<dbReference type="Gene3D" id="3.60.10.10">
    <property type="entry name" value="Endonuclease/exonuclease/phosphatase"/>
    <property type="match status" value="1"/>
</dbReference>
<reference evidence="2" key="2">
    <citation type="submission" date="2025-09" db="UniProtKB">
        <authorList>
            <consortium name="Ensembl"/>
        </authorList>
    </citation>
    <scope>IDENTIFICATION</scope>
</reference>
<dbReference type="SUPFAM" id="SSF56219">
    <property type="entry name" value="DNase I-like"/>
    <property type="match status" value="1"/>
</dbReference>
<dbReference type="SUPFAM" id="SSF56672">
    <property type="entry name" value="DNA/RNA polymerases"/>
    <property type="match status" value="1"/>
</dbReference>
<dbReference type="CDD" id="cd01650">
    <property type="entry name" value="RT_nLTR_like"/>
    <property type="match status" value="1"/>
</dbReference>
<dbReference type="OrthoDB" id="418748at2759"/>
<evidence type="ECO:0000259" key="1">
    <source>
        <dbReference type="PROSITE" id="PS50878"/>
    </source>
</evidence>
<proteinExistence type="predicted"/>